<dbReference type="EMBL" id="GAIX01002673">
    <property type="protein sequence ID" value="JAA89887.1"/>
    <property type="molecule type" value="Transcribed_RNA"/>
</dbReference>
<accession>S4PYU6</accession>
<evidence type="ECO:0000313" key="5">
    <source>
        <dbReference type="EMBL" id="JAA89887.1"/>
    </source>
</evidence>
<organism evidence="5">
    <name type="scientific">Pararge aegeria</name>
    <name type="common">speckled wood butterfly</name>
    <dbReference type="NCBI Taxonomy" id="116150"/>
    <lineage>
        <taxon>Eukaryota</taxon>
        <taxon>Metazoa</taxon>
        <taxon>Ecdysozoa</taxon>
        <taxon>Arthropoda</taxon>
        <taxon>Hexapoda</taxon>
        <taxon>Insecta</taxon>
        <taxon>Pterygota</taxon>
        <taxon>Neoptera</taxon>
        <taxon>Endopterygota</taxon>
        <taxon>Lepidoptera</taxon>
        <taxon>Glossata</taxon>
        <taxon>Ditrysia</taxon>
        <taxon>Papilionoidea</taxon>
        <taxon>Nymphalidae</taxon>
        <taxon>Satyrinae</taxon>
        <taxon>Satyrini</taxon>
        <taxon>Parargina</taxon>
        <taxon>Pararge</taxon>
    </lineage>
</organism>
<reference evidence="5" key="1">
    <citation type="journal article" date="2013" name="BMC Genomics">
        <title>Unscrambling butterfly oogenesis.</title>
        <authorList>
            <person name="Carter J.M."/>
            <person name="Baker S.C."/>
            <person name="Pink R."/>
            <person name="Carter D.R."/>
            <person name="Collins A."/>
            <person name="Tomlin J."/>
            <person name="Gibbs M."/>
            <person name="Breuker C.J."/>
        </authorList>
    </citation>
    <scope>NUCLEOTIDE SEQUENCE</scope>
    <source>
        <tissue evidence="5">Ovary</tissue>
    </source>
</reference>
<evidence type="ECO:0000256" key="2">
    <source>
        <dbReference type="ARBA" id="ARBA00022737"/>
    </source>
</evidence>
<proteinExistence type="predicted"/>
<feature type="compositionally biased region" description="Basic and acidic residues" evidence="4">
    <location>
        <begin position="18"/>
        <end position="27"/>
    </location>
</feature>
<dbReference type="GO" id="GO:0044545">
    <property type="term" value="C:NSL complex"/>
    <property type="evidence" value="ECO:0007669"/>
    <property type="project" value="TreeGrafter"/>
</dbReference>
<name>S4PYU6_9NEOP</name>
<feature type="region of interest" description="Disordered" evidence="4">
    <location>
        <begin position="1"/>
        <end position="27"/>
    </location>
</feature>
<keyword evidence="2" id="KW-0677">Repeat</keyword>
<dbReference type="CDD" id="cd20104">
    <property type="entry name" value="MBT_PHF20L1-like"/>
    <property type="match status" value="1"/>
</dbReference>
<dbReference type="InterPro" id="IPR016197">
    <property type="entry name" value="Chromo-like_dom_sf"/>
</dbReference>
<dbReference type="PANTHER" id="PTHR15856:SF51">
    <property type="entry name" value="MBD-R2"/>
    <property type="match status" value="1"/>
</dbReference>
<feature type="non-terminal residue" evidence="5">
    <location>
        <position position="120"/>
    </location>
</feature>
<protein>
    <submittedName>
        <fullName evidence="5">PHD finger protein 20</fullName>
    </submittedName>
</protein>
<comment type="subcellular location">
    <subcellularLocation>
        <location evidence="1">Nucleus</location>
    </subcellularLocation>
</comment>
<dbReference type="Gene3D" id="2.30.30.140">
    <property type="match status" value="1"/>
</dbReference>
<dbReference type="PANTHER" id="PTHR15856">
    <property type="entry name" value="PHD FINGER PROTEIN 20-RELATED"/>
    <property type="match status" value="1"/>
</dbReference>
<dbReference type="InterPro" id="IPR043449">
    <property type="entry name" value="PHF20-like"/>
</dbReference>
<dbReference type="GO" id="GO:0005634">
    <property type="term" value="C:nucleus"/>
    <property type="evidence" value="ECO:0007669"/>
    <property type="project" value="UniProtKB-SubCell"/>
</dbReference>
<dbReference type="GO" id="GO:0006357">
    <property type="term" value="P:regulation of transcription by RNA polymerase II"/>
    <property type="evidence" value="ECO:0007669"/>
    <property type="project" value="TreeGrafter"/>
</dbReference>
<sequence length="120" mass="13478">MDDKEKPGTSQSVELSESLEKHDSMEKHLIDPAENVVIGISVMDMILSESDAHQNDIKPIPKQTLSPKGNSVALSIGSKVKAKDFSESWYPAEIVEVDYDEMEVLVHYENAPNKFDEWIC</sequence>
<dbReference type="SUPFAM" id="SSF54160">
    <property type="entry name" value="Chromo domain-like"/>
    <property type="match status" value="1"/>
</dbReference>
<keyword evidence="3" id="KW-0539">Nucleus</keyword>
<evidence type="ECO:0000256" key="3">
    <source>
        <dbReference type="ARBA" id="ARBA00023242"/>
    </source>
</evidence>
<reference evidence="5" key="2">
    <citation type="submission" date="2013-05" db="EMBL/GenBank/DDBJ databases">
        <authorList>
            <person name="Carter J.-M."/>
            <person name="Baker S.C."/>
            <person name="Pink R."/>
            <person name="Carter D.R.F."/>
            <person name="Collins A."/>
            <person name="Tomlin J."/>
            <person name="Gibbs M."/>
            <person name="Breuker C.J."/>
        </authorList>
    </citation>
    <scope>NUCLEOTIDE SEQUENCE</scope>
    <source>
        <tissue evidence="5">Ovary</tissue>
    </source>
</reference>
<dbReference type="AlphaFoldDB" id="S4PYU6"/>
<evidence type="ECO:0000256" key="1">
    <source>
        <dbReference type="ARBA" id="ARBA00004123"/>
    </source>
</evidence>
<evidence type="ECO:0000256" key="4">
    <source>
        <dbReference type="SAM" id="MobiDB-lite"/>
    </source>
</evidence>